<protein>
    <submittedName>
        <fullName evidence="1">Uncharacterized protein</fullName>
    </submittedName>
</protein>
<dbReference type="Proteomes" id="UP000076761">
    <property type="component" value="Unassembled WGS sequence"/>
</dbReference>
<dbReference type="EMBL" id="KV425597">
    <property type="protein sequence ID" value="KZT22327.1"/>
    <property type="molecule type" value="Genomic_DNA"/>
</dbReference>
<dbReference type="OrthoDB" id="3049791at2759"/>
<dbReference type="AlphaFoldDB" id="A0A165QEK5"/>
<dbReference type="InParanoid" id="A0A165QEK5"/>
<proteinExistence type="predicted"/>
<reference evidence="1 2" key="1">
    <citation type="journal article" date="2016" name="Mol. Biol. Evol.">
        <title>Comparative Genomics of Early-Diverging Mushroom-Forming Fungi Provides Insights into the Origins of Lignocellulose Decay Capabilities.</title>
        <authorList>
            <person name="Nagy L.G."/>
            <person name="Riley R."/>
            <person name="Tritt A."/>
            <person name="Adam C."/>
            <person name="Daum C."/>
            <person name="Floudas D."/>
            <person name="Sun H."/>
            <person name="Yadav J.S."/>
            <person name="Pangilinan J."/>
            <person name="Larsson K.H."/>
            <person name="Matsuura K."/>
            <person name="Barry K."/>
            <person name="Labutti K."/>
            <person name="Kuo R."/>
            <person name="Ohm R.A."/>
            <person name="Bhattacharya S.S."/>
            <person name="Shirouzu T."/>
            <person name="Yoshinaga Y."/>
            <person name="Martin F.M."/>
            <person name="Grigoriev I.V."/>
            <person name="Hibbett D.S."/>
        </authorList>
    </citation>
    <scope>NUCLEOTIDE SEQUENCE [LARGE SCALE GENOMIC DNA]</scope>
    <source>
        <strain evidence="1 2">HHB14362 ss-1</strain>
    </source>
</reference>
<accession>A0A165QEK5</accession>
<dbReference type="STRING" id="1314782.A0A165QEK5"/>
<evidence type="ECO:0000313" key="2">
    <source>
        <dbReference type="Proteomes" id="UP000076761"/>
    </source>
</evidence>
<name>A0A165QEK5_9AGAM</name>
<organism evidence="1 2">
    <name type="scientific">Neolentinus lepideus HHB14362 ss-1</name>
    <dbReference type="NCBI Taxonomy" id="1314782"/>
    <lineage>
        <taxon>Eukaryota</taxon>
        <taxon>Fungi</taxon>
        <taxon>Dikarya</taxon>
        <taxon>Basidiomycota</taxon>
        <taxon>Agaricomycotina</taxon>
        <taxon>Agaricomycetes</taxon>
        <taxon>Gloeophyllales</taxon>
        <taxon>Gloeophyllaceae</taxon>
        <taxon>Neolentinus</taxon>
    </lineage>
</organism>
<sequence>MPYHYITAGSSPRCIHSAENWNLYRGTKPGFNGSTAFSPQDFSWEIIAYWLSFVCSGDPDTYKLDRSPQWIQGIPQIEAVVTWKWSQWRRDCAFIVGKVNHQQN</sequence>
<gene>
    <name evidence="1" type="ORF">NEOLEDRAFT_1171468</name>
</gene>
<keyword evidence="2" id="KW-1185">Reference proteome</keyword>
<evidence type="ECO:0000313" key="1">
    <source>
        <dbReference type="EMBL" id="KZT22327.1"/>
    </source>
</evidence>